<sequence length="364" mass="40678">MLVDGQLCGTLVSSASRFEHCLGTAMSDMPYVMQHVPTDDPTGGEWTQEMEREVKQKVSGDSSAQKPDDNDEVKAAGEGLQEAYAVPRRTARVSRPSLDAGFEINSRFESKYGFHELEVSDHDDVYVQLQVKDVDMEGAQQRWPATERANSKHQKGKKGKTGRVGNLEAEENSCDSAHPHVEASGLPEMAAEVGLHTSGAEEDVKVISKDMDKAAEFELLEYDKTDAQVQYEADLEKSNGNVASRNGHWQQANKHWKAALRGAEKLGEFELELRLRLNLVLSYLRQGKTAKALEHCEQVLKERLKSAASLELWTKAHYRTAEVYEATGKISKAFASLRYVLMIEPANADARRKWSQLKNLDAER</sequence>
<dbReference type="SMART" id="SM00028">
    <property type="entry name" value="TPR"/>
    <property type="match status" value="2"/>
</dbReference>
<feature type="repeat" description="TPR" evidence="1">
    <location>
        <begin position="314"/>
        <end position="347"/>
    </location>
</feature>
<keyword evidence="1" id="KW-0802">TPR repeat</keyword>
<proteinExistence type="predicted"/>
<dbReference type="EMBL" id="CAJNNW010008318">
    <property type="protein sequence ID" value="CAE8649925.1"/>
    <property type="molecule type" value="Genomic_DNA"/>
</dbReference>
<dbReference type="InterPro" id="IPR050754">
    <property type="entry name" value="FKBP4/5/8-like"/>
</dbReference>
<dbReference type="Proteomes" id="UP000626109">
    <property type="component" value="Unassembled WGS sequence"/>
</dbReference>
<dbReference type="PANTHER" id="PTHR46512">
    <property type="entry name" value="PEPTIDYLPROLYL ISOMERASE"/>
    <property type="match status" value="1"/>
</dbReference>
<evidence type="ECO:0000256" key="1">
    <source>
        <dbReference type="PROSITE-ProRule" id="PRU00339"/>
    </source>
</evidence>
<evidence type="ECO:0000313" key="5">
    <source>
        <dbReference type="Proteomes" id="UP000626109"/>
    </source>
</evidence>
<dbReference type="InterPro" id="IPR011990">
    <property type="entry name" value="TPR-like_helical_dom_sf"/>
</dbReference>
<feature type="compositionally biased region" description="Basic residues" evidence="2">
    <location>
        <begin position="151"/>
        <end position="161"/>
    </location>
</feature>
<dbReference type="EMBL" id="CAJNNW010004894">
    <property type="protein sequence ID" value="CAE8646881.1"/>
    <property type="molecule type" value="Genomic_DNA"/>
</dbReference>
<dbReference type="PROSITE" id="PS50005">
    <property type="entry name" value="TPR"/>
    <property type="match status" value="1"/>
</dbReference>
<protein>
    <recommendedName>
        <fullName evidence="6">Peptidylprolyl isomerase</fullName>
    </recommendedName>
</protein>
<name>A0A813IH17_POLGL</name>
<feature type="region of interest" description="Disordered" evidence="2">
    <location>
        <begin position="141"/>
        <end position="163"/>
    </location>
</feature>
<evidence type="ECO:0000256" key="2">
    <source>
        <dbReference type="SAM" id="MobiDB-lite"/>
    </source>
</evidence>
<dbReference type="AlphaFoldDB" id="A0A813IH17"/>
<dbReference type="SUPFAM" id="SSF48452">
    <property type="entry name" value="TPR-like"/>
    <property type="match status" value="1"/>
</dbReference>
<reference evidence="4" key="1">
    <citation type="submission" date="2021-02" db="EMBL/GenBank/DDBJ databases">
        <authorList>
            <person name="Dougan E. K."/>
            <person name="Rhodes N."/>
            <person name="Thang M."/>
            <person name="Chan C."/>
        </authorList>
    </citation>
    <scope>NUCLEOTIDE SEQUENCE</scope>
</reference>
<organism evidence="4 5">
    <name type="scientific">Polarella glacialis</name>
    <name type="common">Dinoflagellate</name>
    <dbReference type="NCBI Taxonomy" id="89957"/>
    <lineage>
        <taxon>Eukaryota</taxon>
        <taxon>Sar</taxon>
        <taxon>Alveolata</taxon>
        <taxon>Dinophyceae</taxon>
        <taxon>Suessiales</taxon>
        <taxon>Suessiaceae</taxon>
        <taxon>Polarella</taxon>
    </lineage>
</organism>
<dbReference type="Gene3D" id="1.25.40.10">
    <property type="entry name" value="Tetratricopeptide repeat domain"/>
    <property type="match status" value="1"/>
</dbReference>
<comment type="caution">
    <text evidence="4">The sequence shown here is derived from an EMBL/GenBank/DDBJ whole genome shotgun (WGS) entry which is preliminary data.</text>
</comment>
<dbReference type="InterPro" id="IPR019734">
    <property type="entry name" value="TPR_rpt"/>
</dbReference>
<evidence type="ECO:0008006" key="6">
    <source>
        <dbReference type="Google" id="ProtNLM"/>
    </source>
</evidence>
<accession>A0A813IH17</accession>
<evidence type="ECO:0000313" key="4">
    <source>
        <dbReference type="EMBL" id="CAE8649925.1"/>
    </source>
</evidence>
<gene>
    <name evidence="3" type="ORF">PGLA2088_LOCUS5194</name>
    <name evidence="4" type="ORF">PGLA2088_LOCUS7857</name>
</gene>
<evidence type="ECO:0000313" key="3">
    <source>
        <dbReference type="EMBL" id="CAE8646881.1"/>
    </source>
</evidence>